<evidence type="ECO:0000256" key="2">
    <source>
        <dbReference type="PROSITE-ProRule" id="PRU00317"/>
    </source>
</evidence>
<dbReference type="GO" id="GO:0005737">
    <property type="term" value="C:cytoplasm"/>
    <property type="evidence" value="ECO:0007669"/>
    <property type="project" value="TreeGrafter"/>
</dbReference>
<evidence type="ECO:0000313" key="5">
    <source>
        <dbReference type="Proteomes" id="UP000031056"/>
    </source>
</evidence>
<dbReference type="GO" id="GO:0003729">
    <property type="term" value="F:mRNA binding"/>
    <property type="evidence" value="ECO:0007669"/>
    <property type="project" value="TreeGrafter"/>
</dbReference>
<name>A0A0B2UI76_9MICR</name>
<dbReference type="Gene3D" id="1.25.10.10">
    <property type="entry name" value="Leucine-rich Repeat Variant"/>
    <property type="match status" value="1"/>
</dbReference>
<dbReference type="SMART" id="SM00025">
    <property type="entry name" value="Pumilio"/>
    <property type="match status" value="8"/>
</dbReference>
<dbReference type="RefSeq" id="XP_014562981.1">
    <property type="nucleotide sequence ID" value="XM_014707495.1"/>
</dbReference>
<feature type="domain" description="PUM-HD" evidence="3">
    <location>
        <begin position="188"/>
        <end position="526"/>
    </location>
</feature>
<dbReference type="STRING" id="1354746.A0A0B2UI76"/>
<keyword evidence="1" id="KW-0677">Repeat</keyword>
<sequence>MKKETNDSNDCKVRCSSLFEGHRHRPISAPPVDKLFLEDEVELGDIQTDLNYSMFYRRNCKNEPRLQPPNFFMRGQSGHWTSQYDDLIAKAFSNTGFLDVKTYGGQQPESKSSMSLAERIDEDYPESEKSIEYKGSSRATTPIGDANVLDTEAFNAMLNIRNKSFNEAGSKGCRSVDAYIKDIEGIASENEFLRELLEIYEGQEGINKCGDFSVKDICVSVSKDQEGSRCIQKKMEDVSREDVSWFFGNIVDASPELSANLFGNYVIQKIIPLLSNEERDLLITKLAGQVHLLSVHPYGCRVVQRLVDVSSNVDFILEEVNGGLLELIEDQNGNHVVQKCIEKCSDRRSILKQFEKNSLFLATHKYGCRVIQRMLEFCKDEEVKEVVDILMRSIDILVDDQYGNYVIQHILTVGRENERSVVIDKIVERSYELSKCKFSSNVVEQCVRASNSSQRRKFLKKFLEPVGTKPKIYLMCVDMYGNYVVQRLYDSSGDDVKNEIKNSLRPFIKDLKKSPFARHILFKISS</sequence>
<gene>
    <name evidence="4" type="ORF">M896_121620</name>
</gene>
<protein>
    <submittedName>
        <fullName evidence="4">RNA binding repeat domain-containing protein</fullName>
    </submittedName>
</protein>
<dbReference type="OrthoDB" id="668540at2759"/>
<evidence type="ECO:0000256" key="1">
    <source>
        <dbReference type="ARBA" id="ARBA00022737"/>
    </source>
</evidence>
<dbReference type="SUPFAM" id="SSF48371">
    <property type="entry name" value="ARM repeat"/>
    <property type="match status" value="1"/>
</dbReference>
<dbReference type="InParanoid" id="A0A0B2UI76"/>
<evidence type="ECO:0000313" key="4">
    <source>
        <dbReference type="EMBL" id="KHN68939.1"/>
    </source>
</evidence>
<dbReference type="PANTHER" id="PTHR12537">
    <property type="entry name" value="RNA BINDING PROTEIN PUMILIO-RELATED"/>
    <property type="match status" value="1"/>
</dbReference>
<dbReference type="VEuPathDB" id="MicrosporidiaDB:M896_121620"/>
<dbReference type="CDD" id="cd07920">
    <property type="entry name" value="Pumilio"/>
    <property type="match status" value="1"/>
</dbReference>
<dbReference type="HOGENOM" id="CLU_004017_8_4_1"/>
<evidence type="ECO:0000259" key="3">
    <source>
        <dbReference type="PROSITE" id="PS50303"/>
    </source>
</evidence>
<dbReference type="InterPro" id="IPR016024">
    <property type="entry name" value="ARM-type_fold"/>
</dbReference>
<proteinExistence type="predicted"/>
<dbReference type="AlphaFoldDB" id="A0A0B2UI76"/>
<dbReference type="InterPro" id="IPR011989">
    <property type="entry name" value="ARM-like"/>
</dbReference>
<accession>A0A0B2UI76</accession>
<feature type="repeat" description="Pumilio" evidence="2">
    <location>
        <begin position="285"/>
        <end position="322"/>
    </location>
</feature>
<dbReference type="PANTHER" id="PTHR12537:SF12">
    <property type="entry name" value="MATERNAL PROTEIN PUMILIO"/>
    <property type="match status" value="1"/>
</dbReference>
<dbReference type="Proteomes" id="UP000031056">
    <property type="component" value="Unassembled WGS sequence"/>
</dbReference>
<dbReference type="PROSITE" id="PS50303">
    <property type="entry name" value="PUM_HD"/>
    <property type="match status" value="1"/>
</dbReference>
<dbReference type="GeneID" id="26262679"/>
<dbReference type="InterPro" id="IPR033712">
    <property type="entry name" value="Pumilio_RNA-bd"/>
</dbReference>
<dbReference type="Pfam" id="PF00806">
    <property type="entry name" value="PUF"/>
    <property type="match status" value="8"/>
</dbReference>
<dbReference type="InterPro" id="IPR033133">
    <property type="entry name" value="PUM-HD"/>
</dbReference>
<feature type="repeat" description="Pumilio" evidence="2">
    <location>
        <begin position="353"/>
        <end position="388"/>
    </location>
</feature>
<dbReference type="GO" id="GO:0010608">
    <property type="term" value="P:post-transcriptional regulation of gene expression"/>
    <property type="evidence" value="ECO:0007669"/>
    <property type="project" value="TreeGrafter"/>
</dbReference>
<feature type="repeat" description="Pumilio" evidence="2">
    <location>
        <begin position="389"/>
        <end position="424"/>
    </location>
</feature>
<dbReference type="EMBL" id="JOKQ01000012">
    <property type="protein sequence ID" value="KHN68939.1"/>
    <property type="molecule type" value="Genomic_DNA"/>
</dbReference>
<dbReference type="PROSITE" id="PS50302">
    <property type="entry name" value="PUM"/>
    <property type="match status" value="6"/>
</dbReference>
<dbReference type="InterPro" id="IPR001313">
    <property type="entry name" value="Pumilio_RNA-bd_rpt"/>
</dbReference>
<feature type="repeat" description="Pumilio" evidence="2">
    <location>
        <begin position="467"/>
        <end position="502"/>
    </location>
</feature>
<comment type="caution">
    <text evidence="4">The sequence shown here is derived from an EMBL/GenBank/DDBJ whole genome shotgun (WGS) entry which is preliminary data.</text>
</comment>
<feature type="repeat" description="Pumilio" evidence="2">
    <location>
        <begin position="249"/>
        <end position="284"/>
    </location>
</feature>
<keyword evidence="5" id="KW-1185">Reference proteome</keyword>
<feature type="repeat" description="Pumilio" evidence="2">
    <location>
        <begin position="425"/>
        <end position="460"/>
    </location>
</feature>
<organism evidence="4 5">
    <name type="scientific">Ordospora colligata OC4</name>
    <dbReference type="NCBI Taxonomy" id="1354746"/>
    <lineage>
        <taxon>Eukaryota</taxon>
        <taxon>Fungi</taxon>
        <taxon>Fungi incertae sedis</taxon>
        <taxon>Microsporidia</taxon>
        <taxon>Ordosporidae</taxon>
        <taxon>Ordospora</taxon>
    </lineage>
</organism>
<reference evidence="4 5" key="1">
    <citation type="journal article" date="2014" name="MBio">
        <title>The Ordospora colligata genome; evolution of extreme reduction in microsporidia and host-to-parasite horizontal gene transfer.</title>
        <authorList>
            <person name="Pombert J.-F."/>
            <person name="Haag K.L."/>
            <person name="Beidas S."/>
            <person name="Ebert D."/>
            <person name="Keeling P.J."/>
        </authorList>
    </citation>
    <scope>NUCLEOTIDE SEQUENCE [LARGE SCALE GENOMIC DNA]</scope>
    <source>
        <strain evidence="4 5">OC4</strain>
    </source>
</reference>